<feature type="non-terminal residue" evidence="2">
    <location>
        <position position="1"/>
    </location>
</feature>
<dbReference type="Proteomes" id="UP000184032">
    <property type="component" value="Unassembled WGS sequence"/>
</dbReference>
<evidence type="ECO:0000313" key="3">
    <source>
        <dbReference type="Proteomes" id="UP000184032"/>
    </source>
</evidence>
<reference evidence="2 3" key="1">
    <citation type="submission" date="2016-11" db="EMBL/GenBank/DDBJ databases">
        <authorList>
            <person name="Jaros S."/>
            <person name="Januszkiewicz K."/>
            <person name="Wedrychowicz H."/>
        </authorList>
    </citation>
    <scope>NUCLEOTIDE SEQUENCE [LARGE SCALE GENOMIC DNA]</scope>
    <source>
        <strain evidence="2 3">DSM 21120</strain>
    </source>
</reference>
<dbReference type="STRING" id="1120995.SAMN02745245_01371"/>
<organism evidence="2 3">
    <name type="scientific">Anaerosphaera aminiphila DSM 21120</name>
    <dbReference type="NCBI Taxonomy" id="1120995"/>
    <lineage>
        <taxon>Bacteria</taxon>
        <taxon>Bacillati</taxon>
        <taxon>Bacillota</taxon>
        <taxon>Tissierellia</taxon>
        <taxon>Tissierellales</taxon>
        <taxon>Peptoniphilaceae</taxon>
        <taxon>Anaerosphaera</taxon>
    </lineage>
</organism>
<accession>A0A1M5T7J0</accession>
<keyword evidence="1" id="KW-0812">Transmembrane</keyword>
<evidence type="ECO:0000313" key="2">
    <source>
        <dbReference type="EMBL" id="SHH46353.1"/>
    </source>
</evidence>
<protein>
    <submittedName>
        <fullName evidence="2">Uncharacterized protein</fullName>
    </submittedName>
</protein>
<dbReference type="EMBL" id="FQXI01000010">
    <property type="protein sequence ID" value="SHH46353.1"/>
    <property type="molecule type" value="Genomic_DNA"/>
</dbReference>
<keyword evidence="3" id="KW-1185">Reference proteome</keyword>
<proteinExistence type="predicted"/>
<gene>
    <name evidence="2" type="ORF">SAMN02745245_01371</name>
</gene>
<evidence type="ECO:0000256" key="1">
    <source>
        <dbReference type="SAM" id="Phobius"/>
    </source>
</evidence>
<feature type="transmembrane region" description="Helical" evidence="1">
    <location>
        <begin position="24"/>
        <end position="44"/>
    </location>
</feature>
<keyword evidence="1" id="KW-0472">Membrane</keyword>
<sequence>ILVVGCLQQGQIPVLLVDLIETSMVSLFSVIFVTIISLILRSFCI</sequence>
<name>A0A1M5T7J0_9FIRM</name>
<dbReference type="AlphaFoldDB" id="A0A1M5T7J0"/>
<keyword evidence="1" id="KW-1133">Transmembrane helix</keyword>